<comment type="pathway">
    <text evidence="10">Purine metabolism; AMP biosynthesis via de novo pathway; AMP from IMP: step 1/2.</text>
</comment>
<dbReference type="GO" id="GO:0044208">
    <property type="term" value="P:'de novo' AMP biosynthetic process"/>
    <property type="evidence" value="ECO:0007669"/>
    <property type="project" value="UniProtKB-UniRule"/>
</dbReference>
<comment type="catalytic activity">
    <reaction evidence="10">
        <text>IMP + L-aspartate + GTP = N(6)-(1,2-dicarboxyethyl)-AMP + GDP + phosphate + 2 H(+)</text>
        <dbReference type="Rhea" id="RHEA:15753"/>
        <dbReference type="ChEBI" id="CHEBI:15378"/>
        <dbReference type="ChEBI" id="CHEBI:29991"/>
        <dbReference type="ChEBI" id="CHEBI:37565"/>
        <dbReference type="ChEBI" id="CHEBI:43474"/>
        <dbReference type="ChEBI" id="CHEBI:57567"/>
        <dbReference type="ChEBI" id="CHEBI:58053"/>
        <dbReference type="ChEBI" id="CHEBI:58189"/>
        <dbReference type="EC" id="6.3.4.4"/>
    </reaction>
</comment>
<comment type="subcellular location">
    <subcellularLocation>
        <location evidence="10">Cytoplasm</location>
    </subcellularLocation>
</comment>
<comment type="caution">
    <text evidence="10">Lacks conserved residue(s) required for the propagation of feature annotation.</text>
</comment>
<keyword evidence="3 10" id="KW-0963">Cytoplasm</keyword>
<keyword evidence="8 10" id="KW-0460">Magnesium</keyword>
<name>A0A8H3EUR3_9LECA</name>
<dbReference type="Gene3D" id="1.10.300.10">
    <property type="entry name" value="Adenylosuccinate Synthetase, subunit A, domain 2"/>
    <property type="match status" value="1"/>
</dbReference>
<evidence type="ECO:0000313" key="12">
    <source>
        <dbReference type="Proteomes" id="UP000664521"/>
    </source>
</evidence>
<dbReference type="GO" id="GO:0004019">
    <property type="term" value="F:adenylosuccinate synthase activity"/>
    <property type="evidence" value="ECO:0007669"/>
    <property type="project" value="UniProtKB-UniRule"/>
</dbReference>
<evidence type="ECO:0000256" key="2">
    <source>
        <dbReference type="ARBA" id="ARBA00011738"/>
    </source>
</evidence>
<dbReference type="InterPro" id="IPR027417">
    <property type="entry name" value="P-loop_NTPase"/>
</dbReference>
<evidence type="ECO:0000256" key="8">
    <source>
        <dbReference type="ARBA" id="ARBA00022842"/>
    </source>
</evidence>
<feature type="binding site" evidence="10">
    <location>
        <position position="176"/>
    </location>
    <ligand>
        <name>IMP</name>
        <dbReference type="ChEBI" id="CHEBI:58053"/>
    </ligand>
</feature>
<dbReference type="EC" id="6.3.4.4" evidence="10"/>
<keyword evidence="7 10" id="KW-0658">Purine biosynthesis</keyword>
<evidence type="ECO:0000256" key="1">
    <source>
        <dbReference type="ARBA" id="ARBA00003779"/>
    </source>
</evidence>
<evidence type="ECO:0000256" key="5">
    <source>
        <dbReference type="ARBA" id="ARBA00022723"/>
    </source>
</evidence>
<dbReference type="SMART" id="SM00788">
    <property type="entry name" value="Adenylsucc_synt"/>
    <property type="match status" value="1"/>
</dbReference>
<feature type="binding site" evidence="10">
    <location>
        <begin position="364"/>
        <end position="366"/>
    </location>
    <ligand>
        <name>GTP</name>
        <dbReference type="ChEBI" id="CHEBI:37565"/>
    </ligand>
</feature>
<dbReference type="InterPro" id="IPR042110">
    <property type="entry name" value="Adenylosuccinate_synth_dom2"/>
</dbReference>
<dbReference type="InterPro" id="IPR001114">
    <property type="entry name" value="Adenylosuccinate_synthetase"/>
</dbReference>
<evidence type="ECO:0000256" key="4">
    <source>
        <dbReference type="ARBA" id="ARBA00022598"/>
    </source>
</evidence>
<protein>
    <recommendedName>
        <fullName evidence="10">Adenylosuccinate synthetase</fullName>
        <shortName evidence="10">AMPSase</shortName>
        <shortName evidence="10">AdSS</shortName>
        <ecNumber evidence="10">6.3.4.4</ecNumber>
    </recommendedName>
    <alternativeName>
        <fullName evidence="10">IMP--aspartate ligase</fullName>
    </alternativeName>
</protein>
<dbReference type="AlphaFoldDB" id="A0A8H3EUR3"/>
<feature type="binding site" evidence="10">
    <location>
        <begin position="238"/>
        <end position="244"/>
    </location>
    <ligand>
        <name>substrate</name>
    </ligand>
</feature>
<dbReference type="Gene3D" id="3.90.170.10">
    <property type="entry name" value="Adenylosuccinate Synthetase, subunit A, domain 3"/>
    <property type="match status" value="1"/>
</dbReference>
<dbReference type="GO" id="GO:0046040">
    <property type="term" value="P:IMP metabolic process"/>
    <property type="evidence" value="ECO:0007669"/>
    <property type="project" value="TreeGrafter"/>
</dbReference>
<keyword evidence="5 10" id="KW-0479">Metal-binding</keyword>
<dbReference type="PANTHER" id="PTHR11846:SF0">
    <property type="entry name" value="ADENYLOSUCCINATE SYNTHETASE"/>
    <property type="match status" value="1"/>
</dbReference>
<feature type="binding site" evidence="10">
    <location>
        <position position="242"/>
    </location>
    <ligand>
        <name>IMP</name>
        <dbReference type="ChEBI" id="CHEBI:58053"/>
    </ligand>
</feature>
<evidence type="ECO:0000256" key="3">
    <source>
        <dbReference type="ARBA" id="ARBA00022490"/>
    </source>
</evidence>
<evidence type="ECO:0000256" key="6">
    <source>
        <dbReference type="ARBA" id="ARBA00022741"/>
    </source>
</evidence>
<feature type="binding site" evidence="10">
    <location>
        <position position="74"/>
    </location>
    <ligand>
        <name>IMP</name>
        <dbReference type="ChEBI" id="CHEBI:58053"/>
        <note>ligand shared between dimeric partners</note>
    </ligand>
</feature>
<dbReference type="UniPathway" id="UPA00075">
    <property type="reaction ID" value="UER00335"/>
</dbReference>
<dbReference type="GO" id="GO:0000287">
    <property type="term" value="F:magnesium ion binding"/>
    <property type="evidence" value="ECO:0007669"/>
    <property type="project" value="UniProtKB-UniRule"/>
</dbReference>
<organism evidence="11 12">
    <name type="scientific">Heterodermia speciosa</name>
    <dbReference type="NCBI Taxonomy" id="116794"/>
    <lineage>
        <taxon>Eukaryota</taxon>
        <taxon>Fungi</taxon>
        <taxon>Dikarya</taxon>
        <taxon>Ascomycota</taxon>
        <taxon>Pezizomycotina</taxon>
        <taxon>Lecanoromycetes</taxon>
        <taxon>OSLEUM clade</taxon>
        <taxon>Lecanoromycetidae</taxon>
        <taxon>Caliciales</taxon>
        <taxon>Physciaceae</taxon>
        <taxon>Heterodermia</taxon>
    </lineage>
</organism>
<dbReference type="EMBL" id="CAJPDS010000009">
    <property type="protein sequence ID" value="CAF9910637.1"/>
    <property type="molecule type" value="Genomic_DNA"/>
</dbReference>
<dbReference type="GO" id="GO:0005525">
    <property type="term" value="F:GTP binding"/>
    <property type="evidence" value="ECO:0007669"/>
    <property type="project" value="UniProtKB-UniRule"/>
</dbReference>
<dbReference type="Pfam" id="PF00709">
    <property type="entry name" value="Adenylsucc_synt"/>
    <property type="match status" value="1"/>
</dbReference>
<evidence type="ECO:0000256" key="7">
    <source>
        <dbReference type="ARBA" id="ARBA00022755"/>
    </source>
</evidence>
<evidence type="ECO:0000256" key="9">
    <source>
        <dbReference type="ARBA" id="ARBA00023134"/>
    </source>
</evidence>
<feature type="binding site" evidence="10">
    <location>
        <begin position="270"/>
        <end position="272"/>
    </location>
    <ligand>
        <name>GTP</name>
        <dbReference type="ChEBI" id="CHEBI:37565"/>
    </ligand>
</feature>
<gene>
    <name evidence="11" type="ORF">HETSPECPRED_010131</name>
</gene>
<reference evidence="11" key="1">
    <citation type="submission" date="2021-03" db="EMBL/GenBank/DDBJ databases">
        <authorList>
            <person name="Tagirdzhanova G."/>
        </authorList>
    </citation>
    <scope>NUCLEOTIDE SEQUENCE</scope>
</reference>
<keyword evidence="12" id="KW-1185">Reference proteome</keyword>
<accession>A0A8H3EUR3</accession>
<feature type="binding site" evidence="10">
    <location>
        <position position="60"/>
    </location>
    <ligand>
        <name>IMP</name>
        <dbReference type="ChEBI" id="CHEBI:58053"/>
    </ligand>
</feature>
<evidence type="ECO:0000313" key="11">
    <source>
        <dbReference type="EMBL" id="CAF9910637.1"/>
    </source>
</evidence>
<proteinExistence type="inferred from homology"/>
<dbReference type="OrthoDB" id="10265645at2759"/>
<dbReference type="GO" id="GO:0005737">
    <property type="term" value="C:cytoplasm"/>
    <property type="evidence" value="ECO:0007669"/>
    <property type="project" value="UniProtKB-SubCell"/>
</dbReference>
<dbReference type="FunFam" id="3.90.170.10:FF:000001">
    <property type="entry name" value="Adenylosuccinate synthetase"/>
    <property type="match status" value="1"/>
</dbReference>
<comment type="subunit">
    <text evidence="2 10">Homodimer.</text>
</comment>
<dbReference type="SUPFAM" id="SSF52540">
    <property type="entry name" value="P-loop containing nucleoside triphosphate hydrolases"/>
    <property type="match status" value="1"/>
</dbReference>
<feature type="binding site" evidence="10">
    <location>
        <position position="244"/>
    </location>
    <ligand>
        <name>GTP</name>
        <dbReference type="ChEBI" id="CHEBI:37565"/>
    </ligand>
</feature>
<comment type="similarity">
    <text evidence="10">Belongs to the adenylosuccinate synthetase family.</text>
</comment>
<comment type="function">
    <text evidence="1">Plays an important role in the de novo pathway and in the salvage pathway of purine nucleotide biosynthesis. Catalyzes the first committed step in the biosynthesis of AMP from IMP.</text>
</comment>
<feature type="binding site" evidence="10">
    <location>
        <position position="161"/>
    </location>
    <ligand>
        <name>IMP</name>
        <dbReference type="ChEBI" id="CHEBI:58053"/>
    </ligand>
</feature>
<keyword evidence="6 10" id="KW-0547">Nucleotide-binding</keyword>
<comment type="cofactor">
    <cofactor evidence="10">
        <name>Mg(2+)</name>
        <dbReference type="ChEBI" id="CHEBI:18420"/>
    </cofactor>
    <text evidence="10">Binds 1 Mg(2+) ion per subunit.</text>
</comment>
<comment type="function">
    <text evidence="10">Plays an important role in the de novo pathway and in the salvage pathway of purine nucleotide biosynthesis. Catalyzes the first commited step in the biosynthesis of AMP from IMP.</text>
</comment>
<keyword evidence="4 10" id="KW-0436">Ligase</keyword>
<comment type="caution">
    <text evidence="11">The sequence shown here is derived from an EMBL/GenBank/DDBJ whole genome shotgun (WGS) entry which is preliminary data.</text>
</comment>
<dbReference type="PANTHER" id="PTHR11846">
    <property type="entry name" value="ADENYLOSUCCINATE SYNTHETASE"/>
    <property type="match status" value="1"/>
</dbReference>
<dbReference type="Proteomes" id="UP000664521">
    <property type="component" value="Unassembled WGS sequence"/>
</dbReference>
<dbReference type="HAMAP" id="MF_00011">
    <property type="entry name" value="Adenylosucc_synth"/>
    <property type="match status" value="1"/>
</dbReference>
<evidence type="ECO:0000256" key="10">
    <source>
        <dbReference type="HAMAP-Rule" id="MF_03125"/>
    </source>
</evidence>
<sequence length="375" mass="41471">MLRAGFSSGIRSLRQLEITVLRKTYSERAQICFDLHVVVDGLEEGGREDGTEKGRVIGTTKKGIGPCYSDAIARRGVPMWMLFSGEDENGVGEWERRLRELERSYKRLFSGGLGLYSVEEEIAKFKSYRERLKPLIVSPTPLLSSKTSKGSGCNVLVEGANALMLDIISGTYPFVTSSNTGTAGVLAGLGGLRMKSIERIIGVVKAYTTRVGGGPFPTELANTTEGETLQKIGREFGATTGRKRRCGWLDLVVVKYSAEVNGYTAINLTKLDILDSFPEIKVATAYSLVSHDESEVEKLSTFPADLEVLEGSTRRGKLHVEYQTFEGWQTSTTGCQKWEDLPKLARSYVEFIEQYVDVPITHIGTGPKREDMIER</sequence>
<dbReference type="InterPro" id="IPR042111">
    <property type="entry name" value="Adenylosuccinate_synth_dom3"/>
</dbReference>
<keyword evidence="9 10" id="KW-0342">GTP-binding</keyword>